<sequence>MLKYDEIINLRKQLMNDEIALETAKNLFWNDFKEGQRTWHTKDWKERRAKVIKDHCEICGSTETLTLQHLSHPKKYYEYEKKITNKYTKSYIDSTPIIQKKDFTKHVIQNYEYVPIPLCPNCKSRYPNQRMRKTPKYLCTACRNEFAEPVYKQVNELIDLFYENKELIEVHDKCFISKDKWKNQHNLLQAMYWLQRKHSKIKNADEIGKEAFMQFLEDTIKYLSFEDTITACKKCAYRYDIKNMELCPKCKTYYKGIQYPTCIQCLPDEKREAALEKIDFGKKMKEMHKNLGID</sequence>
<dbReference type="OrthoDB" id="3034494at2"/>
<dbReference type="KEGG" id="ock:EXM22_09435"/>
<name>A0A5C1QL44_9SPIO</name>
<accession>A0A5C1QL44</accession>
<evidence type="ECO:0000313" key="1">
    <source>
        <dbReference type="EMBL" id="QEN08197.1"/>
    </source>
</evidence>
<dbReference type="AlphaFoldDB" id="A0A5C1QL44"/>
<evidence type="ECO:0000313" key="2">
    <source>
        <dbReference type="Proteomes" id="UP000324209"/>
    </source>
</evidence>
<dbReference type="EMBL" id="CP036150">
    <property type="protein sequence ID" value="QEN08197.1"/>
    <property type="molecule type" value="Genomic_DNA"/>
</dbReference>
<reference evidence="1 2" key="1">
    <citation type="submission" date="2019-02" db="EMBL/GenBank/DDBJ databases">
        <title>Complete Genome Sequence and Methylome Analysis of free living Spirochaetas.</title>
        <authorList>
            <person name="Fomenkov A."/>
            <person name="Dubinina G."/>
            <person name="Leshcheva N."/>
            <person name="Mikheeva N."/>
            <person name="Grabovich M."/>
            <person name="Vincze T."/>
            <person name="Roberts R.J."/>
        </authorList>
    </citation>
    <scope>NUCLEOTIDE SEQUENCE [LARGE SCALE GENOMIC DNA]</scope>
    <source>
        <strain evidence="1 2">K2</strain>
    </source>
</reference>
<dbReference type="Proteomes" id="UP000324209">
    <property type="component" value="Chromosome"/>
</dbReference>
<organism evidence="1 2">
    <name type="scientific">Oceanispirochaeta crateris</name>
    <dbReference type="NCBI Taxonomy" id="2518645"/>
    <lineage>
        <taxon>Bacteria</taxon>
        <taxon>Pseudomonadati</taxon>
        <taxon>Spirochaetota</taxon>
        <taxon>Spirochaetia</taxon>
        <taxon>Spirochaetales</taxon>
        <taxon>Spirochaetaceae</taxon>
        <taxon>Oceanispirochaeta</taxon>
    </lineage>
</organism>
<gene>
    <name evidence="1" type="ORF">EXM22_09435</name>
</gene>
<protein>
    <submittedName>
        <fullName evidence="1">Uncharacterized protein</fullName>
    </submittedName>
</protein>
<proteinExistence type="predicted"/>
<keyword evidence="2" id="KW-1185">Reference proteome</keyword>
<dbReference type="RefSeq" id="WP_149486277.1">
    <property type="nucleotide sequence ID" value="NZ_CP036150.1"/>
</dbReference>